<dbReference type="SMART" id="SM00421">
    <property type="entry name" value="HTH_LUXR"/>
    <property type="match status" value="1"/>
</dbReference>
<dbReference type="Pfam" id="PF00072">
    <property type="entry name" value="Response_reg"/>
    <property type="match status" value="1"/>
</dbReference>
<dbReference type="PROSITE" id="PS00622">
    <property type="entry name" value="HTH_LUXR_1"/>
    <property type="match status" value="1"/>
</dbReference>
<gene>
    <name evidence="9" type="primary">evgA</name>
    <name evidence="9" type="ORF">ERS008472_03810</name>
</gene>
<name>A0A0T9QVW9_9GAMM</name>
<evidence type="ECO:0000256" key="3">
    <source>
        <dbReference type="ARBA" id="ARBA00023015"/>
    </source>
</evidence>
<keyword evidence="5" id="KW-0804">Transcription</keyword>
<keyword evidence="10" id="KW-1185">Reference proteome</keyword>
<keyword evidence="4" id="KW-0238">DNA-binding</keyword>
<dbReference type="GO" id="GO:0003677">
    <property type="term" value="F:DNA binding"/>
    <property type="evidence" value="ECO:0007669"/>
    <property type="project" value="UniProtKB-KW"/>
</dbReference>
<evidence type="ECO:0000256" key="6">
    <source>
        <dbReference type="PROSITE-ProRule" id="PRU00169"/>
    </source>
</evidence>
<evidence type="ECO:0000313" key="10">
    <source>
        <dbReference type="Proteomes" id="UP000041882"/>
    </source>
</evidence>
<dbReference type="InterPro" id="IPR001789">
    <property type="entry name" value="Sig_transdc_resp-reg_receiver"/>
</dbReference>
<dbReference type="AlphaFoldDB" id="A0A0T9QVW9"/>
<dbReference type="InterPro" id="IPR000792">
    <property type="entry name" value="Tscrpt_reg_LuxR_C"/>
</dbReference>
<sequence>MNDDTHMTALIIDDHPLACMAIRGLLEQENIEVLAEASDGAEGLKLFESFQPSPSMVTIDVAMPIINGIELVEEIRKRGYVGIIIVVSGENDRFYGKRSADAGANAFVSKNEGIKNIIAAINASRNGYSYFPLTVNGFVGSISSEEQLLESLSTQELKVMRYILNGVDNMDIAVAMNISAKTVATYKHRLIEKLKCKSVMELLSFAHRNRIS</sequence>
<evidence type="ECO:0000256" key="2">
    <source>
        <dbReference type="ARBA" id="ARBA00023012"/>
    </source>
</evidence>
<dbReference type="Gene3D" id="3.40.50.2300">
    <property type="match status" value="1"/>
</dbReference>
<proteinExistence type="predicted"/>
<dbReference type="GO" id="GO:0000160">
    <property type="term" value="P:phosphorelay signal transduction system"/>
    <property type="evidence" value="ECO:0007669"/>
    <property type="project" value="InterPro"/>
</dbReference>
<evidence type="ECO:0000313" key="9">
    <source>
        <dbReference type="EMBL" id="CNI31066.1"/>
    </source>
</evidence>
<evidence type="ECO:0000256" key="5">
    <source>
        <dbReference type="ARBA" id="ARBA00023163"/>
    </source>
</evidence>
<dbReference type="InterPro" id="IPR058245">
    <property type="entry name" value="NreC/VraR/RcsB-like_REC"/>
</dbReference>
<keyword evidence="3" id="KW-0805">Transcription regulation</keyword>
<feature type="domain" description="HTH luxR-type" evidence="7">
    <location>
        <begin position="145"/>
        <end position="210"/>
    </location>
</feature>
<dbReference type="InterPro" id="IPR036388">
    <property type="entry name" value="WH-like_DNA-bd_sf"/>
</dbReference>
<dbReference type="NCBIfam" id="NF007419">
    <property type="entry name" value="PRK09958.1"/>
    <property type="match status" value="1"/>
</dbReference>
<dbReference type="InterPro" id="IPR016032">
    <property type="entry name" value="Sig_transdc_resp-reg_C-effctor"/>
</dbReference>
<dbReference type="Pfam" id="PF00196">
    <property type="entry name" value="GerE"/>
    <property type="match status" value="1"/>
</dbReference>
<dbReference type="PRINTS" id="PR00038">
    <property type="entry name" value="HTHLUXR"/>
</dbReference>
<dbReference type="PROSITE" id="PS50110">
    <property type="entry name" value="RESPONSE_REGULATORY"/>
    <property type="match status" value="1"/>
</dbReference>
<dbReference type="Gene3D" id="1.10.10.10">
    <property type="entry name" value="Winged helix-like DNA-binding domain superfamily/Winged helix DNA-binding domain"/>
    <property type="match status" value="1"/>
</dbReference>
<evidence type="ECO:0000256" key="4">
    <source>
        <dbReference type="ARBA" id="ARBA00023125"/>
    </source>
</evidence>
<dbReference type="GO" id="GO:0006355">
    <property type="term" value="P:regulation of DNA-templated transcription"/>
    <property type="evidence" value="ECO:0007669"/>
    <property type="project" value="InterPro"/>
</dbReference>
<evidence type="ECO:0000256" key="1">
    <source>
        <dbReference type="ARBA" id="ARBA00022553"/>
    </source>
</evidence>
<reference evidence="10" key="1">
    <citation type="submission" date="2015-03" db="EMBL/GenBank/DDBJ databases">
        <authorList>
            <consortium name="Pathogen Informatics"/>
            <person name="Murphy D."/>
        </authorList>
    </citation>
    <scope>NUCLEOTIDE SEQUENCE [LARGE SCALE GENOMIC DNA]</scope>
    <source>
        <strain evidence="10">IP6945</strain>
    </source>
</reference>
<dbReference type="CDD" id="cd06170">
    <property type="entry name" value="LuxR_C_like"/>
    <property type="match status" value="1"/>
</dbReference>
<organism evidence="9 10">
    <name type="scientific">Yersinia thracica</name>
    <dbReference type="NCBI Taxonomy" id="2890319"/>
    <lineage>
        <taxon>Bacteria</taxon>
        <taxon>Pseudomonadati</taxon>
        <taxon>Pseudomonadota</taxon>
        <taxon>Gammaproteobacteria</taxon>
        <taxon>Enterobacterales</taxon>
        <taxon>Yersiniaceae</taxon>
        <taxon>Yersinia</taxon>
    </lineage>
</organism>
<evidence type="ECO:0000259" key="7">
    <source>
        <dbReference type="PROSITE" id="PS50043"/>
    </source>
</evidence>
<dbReference type="PANTHER" id="PTHR43214">
    <property type="entry name" value="TWO-COMPONENT RESPONSE REGULATOR"/>
    <property type="match status" value="1"/>
</dbReference>
<feature type="domain" description="Response regulatory" evidence="8">
    <location>
        <begin position="8"/>
        <end position="125"/>
    </location>
</feature>
<evidence type="ECO:0000259" key="8">
    <source>
        <dbReference type="PROSITE" id="PS50110"/>
    </source>
</evidence>
<dbReference type="PANTHER" id="PTHR43214:SF41">
    <property type="entry name" value="NITRATE_NITRITE RESPONSE REGULATOR PROTEIN NARP"/>
    <property type="match status" value="1"/>
</dbReference>
<dbReference type="InterPro" id="IPR039420">
    <property type="entry name" value="WalR-like"/>
</dbReference>
<dbReference type="Proteomes" id="UP000041882">
    <property type="component" value="Unassembled WGS sequence"/>
</dbReference>
<feature type="modified residue" description="4-aspartylphosphate" evidence="6">
    <location>
        <position position="60"/>
    </location>
</feature>
<dbReference type="CDD" id="cd17535">
    <property type="entry name" value="REC_NarL-like"/>
    <property type="match status" value="1"/>
</dbReference>
<protein>
    <submittedName>
        <fullName evidence="9">Putative two-component response regulator</fullName>
    </submittedName>
</protein>
<dbReference type="InterPro" id="IPR011006">
    <property type="entry name" value="CheY-like_superfamily"/>
</dbReference>
<accession>A0A0T9QVW9</accession>
<keyword evidence="1 6" id="KW-0597">Phosphoprotein</keyword>
<dbReference type="SUPFAM" id="SSF46894">
    <property type="entry name" value="C-terminal effector domain of the bipartite response regulators"/>
    <property type="match status" value="1"/>
</dbReference>
<dbReference type="SUPFAM" id="SSF52172">
    <property type="entry name" value="CheY-like"/>
    <property type="match status" value="1"/>
</dbReference>
<dbReference type="EMBL" id="CQAW01000024">
    <property type="protein sequence ID" value="CNI31066.1"/>
    <property type="molecule type" value="Genomic_DNA"/>
</dbReference>
<dbReference type="SMART" id="SM00448">
    <property type="entry name" value="REC"/>
    <property type="match status" value="1"/>
</dbReference>
<dbReference type="PROSITE" id="PS50043">
    <property type="entry name" value="HTH_LUXR_2"/>
    <property type="match status" value="1"/>
</dbReference>
<dbReference type="InterPro" id="IPR058244">
    <property type="entry name" value="EvgA"/>
</dbReference>
<keyword evidence="2" id="KW-0902">Two-component regulatory system</keyword>